<reference evidence="3" key="1">
    <citation type="submission" date="2018-05" db="EMBL/GenBank/DDBJ databases">
        <authorList>
            <person name="Lanie J.A."/>
            <person name="Ng W.-L."/>
            <person name="Kazmierczak K.M."/>
            <person name="Andrzejewski T.M."/>
            <person name="Davidsen T.M."/>
            <person name="Wayne K.J."/>
            <person name="Tettelin H."/>
            <person name="Glass J.I."/>
            <person name="Rusch D."/>
            <person name="Podicherti R."/>
            <person name="Tsui H.-C.T."/>
            <person name="Winkler M.E."/>
        </authorList>
    </citation>
    <scope>NUCLEOTIDE SEQUENCE</scope>
</reference>
<evidence type="ECO:0000259" key="2">
    <source>
        <dbReference type="Pfam" id="PF12704"/>
    </source>
</evidence>
<feature type="domain" description="MacB-like periplasmic core" evidence="2">
    <location>
        <begin position="26"/>
        <end position="162"/>
    </location>
</feature>
<dbReference type="GO" id="GO:0098797">
    <property type="term" value="C:plasma membrane protein complex"/>
    <property type="evidence" value="ECO:0007669"/>
    <property type="project" value="TreeGrafter"/>
</dbReference>
<keyword evidence="1" id="KW-0812">Transmembrane</keyword>
<feature type="transmembrane region" description="Helical" evidence="1">
    <location>
        <begin position="20"/>
        <end position="46"/>
    </location>
</feature>
<dbReference type="AlphaFoldDB" id="A0A383B3F1"/>
<organism evidence="3">
    <name type="scientific">marine metagenome</name>
    <dbReference type="NCBI Taxonomy" id="408172"/>
    <lineage>
        <taxon>unclassified sequences</taxon>
        <taxon>metagenomes</taxon>
        <taxon>ecological metagenomes</taxon>
    </lineage>
</organism>
<name>A0A383B3F1_9ZZZZ</name>
<dbReference type="GO" id="GO:0044874">
    <property type="term" value="P:lipoprotein localization to outer membrane"/>
    <property type="evidence" value="ECO:0007669"/>
    <property type="project" value="TreeGrafter"/>
</dbReference>
<accession>A0A383B3F1</accession>
<evidence type="ECO:0000256" key="1">
    <source>
        <dbReference type="SAM" id="Phobius"/>
    </source>
</evidence>
<protein>
    <recommendedName>
        <fullName evidence="2">MacB-like periplasmic core domain-containing protein</fullName>
    </recommendedName>
</protein>
<sequence length="177" mass="19493">VNFPFYLSTRYLRSTQKGSFTRIAGVLSVAGLAVGISALLITLFILNGFERVISEKIADFDGHIRVRHHLNNSIRSDIEELDQFVSAYNEEVVKSKFIQGSALLRKGKSAEGVIVEGIEESGAEFLTKLLISGTVDVKDRGIIIGERLANQLNIGIGDKTVLFDLTSLRGSKKRLKQ</sequence>
<evidence type="ECO:0000313" key="3">
    <source>
        <dbReference type="EMBL" id="SVE14411.1"/>
    </source>
</evidence>
<gene>
    <name evidence="3" type="ORF">METZ01_LOCUS467265</name>
</gene>
<dbReference type="EMBL" id="UINC01197103">
    <property type="protein sequence ID" value="SVE14411.1"/>
    <property type="molecule type" value="Genomic_DNA"/>
</dbReference>
<proteinExistence type="predicted"/>
<dbReference type="InterPro" id="IPR025857">
    <property type="entry name" value="MacB_PCD"/>
</dbReference>
<feature type="non-terminal residue" evidence="3">
    <location>
        <position position="177"/>
    </location>
</feature>
<dbReference type="Pfam" id="PF12704">
    <property type="entry name" value="MacB_PCD"/>
    <property type="match status" value="1"/>
</dbReference>
<dbReference type="PANTHER" id="PTHR30489">
    <property type="entry name" value="LIPOPROTEIN-RELEASING SYSTEM TRANSMEMBRANE PROTEIN LOLE"/>
    <property type="match status" value="1"/>
</dbReference>
<dbReference type="InterPro" id="IPR051447">
    <property type="entry name" value="Lipoprotein-release_system"/>
</dbReference>
<dbReference type="PANTHER" id="PTHR30489:SF0">
    <property type="entry name" value="LIPOPROTEIN-RELEASING SYSTEM TRANSMEMBRANE PROTEIN LOLE"/>
    <property type="match status" value="1"/>
</dbReference>
<feature type="non-terminal residue" evidence="3">
    <location>
        <position position="1"/>
    </location>
</feature>
<keyword evidence="1" id="KW-0472">Membrane</keyword>
<keyword evidence="1" id="KW-1133">Transmembrane helix</keyword>